<dbReference type="EMBL" id="JABACI010000005">
    <property type="protein sequence ID" value="NLP85673.1"/>
    <property type="molecule type" value="Genomic_DNA"/>
</dbReference>
<evidence type="ECO:0000313" key="1">
    <source>
        <dbReference type="EMBL" id="NLP85673.1"/>
    </source>
</evidence>
<dbReference type="RefSeq" id="WP_168914151.1">
    <property type="nucleotide sequence ID" value="NZ_JABACI010000005.1"/>
</dbReference>
<protein>
    <recommendedName>
        <fullName evidence="3">Alpha/beta hydrolase family protein</fullName>
    </recommendedName>
</protein>
<dbReference type="InterPro" id="IPR029058">
    <property type="entry name" value="AB_hydrolase_fold"/>
</dbReference>
<organism evidence="1 2">
    <name type="scientific">Microbacterium salsuginis</name>
    <dbReference type="NCBI Taxonomy" id="2722803"/>
    <lineage>
        <taxon>Bacteria</taxon>
        <taxon>Bacillati</taxon>
        <taxon>Actinomycetota</taxon>
        <taxon>Actinomycetes</taxon>
        <taxon>Micrococcales</taxon>
        <taxon>Microbacteriaceae</taxon>
        <taxon>Microbacterium</taxon>
    </lineage>
</organism>
<reference evidence="1 2" key="1">
    <citation type="submission" date="2020-04" db="EMBL/GenBank/DDBJ databases">
        <title>CFH 90308 Microbacterium sp.</title>
        <authorList>
            <person name="Nie G."/>
            <person name="Ming H."/>
            <person name="Xia T."/>
        </authorList>
    </citation>
    <scope>NUCLEOTIDE SEQUENCE [LARGE SCALE GENOMIC DNA]</scope>
    <source>
        <strain evidence="1 2">CFH 90308</strain>
    </source>
</reference>
<dbReference type="Proteomes" id="UP001429745">
    <property type="component" value="Unassembled WGS sequence"/>
</dbReference>
<evidence type="ECO:0008006" key="3">
    <source>
        <dbReference type="Google" id="ProtNLM"/>
    </source>
</evidence>
<name>A0ABX1KI36_9MICO</name>
<sequence length="404" mass="43514">MDDDLETRDGRDDPRAQADVLELLRLARALARRPDDAGAALDELGFDGDARARLERILDALRDVRAPVTGVLDPGESPQWQPSVLAPVFYGYTDHGTADGLPGPVRVFYPSVDGSPQDAQMLTGVGRYPVVLFLHGQCAEPDHYLKWDLVPMQLARSGYVVVVPKLSSAPPFGGAAGADFTAATSALTWVRGQWQHRAELMPRPMTGVVGHSWGALLGGVVAEHLQAQGSISAFASLSGGWLEWPPNPPRPLDLDFATLFAWGTGQSDLFAQLSGPAAAVLAQPRGAVHHVVFRDGEHFDYFREGSTTCGRAFRGPCNLMRPLAADFVTTFLSHYMPPQRWNALSTLIPHSLVPPPLDLTPQQEFFAGGHLTGFGGIQAARTCSVTHGWHLPPFLRGSIVLGAG</sequence>
<keyword evidence="2" id="KW-1185">Reference proteome</keyword>
<accession>A0ABX1KI36</accession>
<gene>
    <name evidence="1" type="ORF">HF576_17690</name>
</gene>
<proteinExistence type="predicted"/>
<comment type="caution">
    <text evidence="1">The sequence shown here is derived from an EMBL/GenBank/DDBJ whole genome shotgun (WGS) entry which is preliminary data.</text>
</comment>
<evidence type="ECO:0000313" key="2">
    <source>
        <dbReference type="Proteomes" id="UP001429745"/>
    </source>
</evidence>
<dbReference type="SUPFAM" id="SSF53474">
    <property type="entry name" value="alpha/beta-Hydrolases"/>
    <property type="match status" value="1"/>
</dbReference>
<dbReference type="Gene3D" id="3.40.50.1820">
    <property type="entry name" value="alpha/beta hydrolase"/>
    <property type="match status" value="1"/>
</dbReference>